<feature type="domain" description="Upf1" evidence="12">
    <location>
        <begin position="1"/>
        <end position="57"/>
    </location>
</feature>
<evidence type="ECO:0000256" key="4">
    <source>
        <dbReference type="ARBA" id="ARBA00022723"/>
    </source>
</evidence>
<reference evidence="13 14" key="1">
    <citation type="journal article" date="2018" name="Mol. Biol. Evol.">
        <title>Broad Genomic Sampling Reveals a Smut Pathogenic Ancestry of the Fungal Clade Ustilaginomycotina.</title>
        <authorList>
            <person name="Kijpornyongpan T."/>
            <person name="Mondo S.J."/>
            <person name="Barry K."/>
            <person name="Sandor L."/>
            <person name="Lee J."/>
            <person name="Lipzen A."/>
            <person name="Pangilinan J."/>
            <person name="LaButti K."/>
            <person name="Hainaut M."/>
            <person name="Henrissat B."/>
            <person name="Grigoriev I.V."/>
            <person name="Spatafora J.W."/>
            <person name="Aime M.C."/>
        </authorList>
    </citation>
    <scope>NUCLEOTIDE SEQUENCE [LARGE SCALE GENOMIC DNA]</scope>
    <source>
        <strain evidence="13 14">MCA 4658</strain>
    </source>
</reference>
<dbReference type="Gene3D" id="6.10.140.1240">
    <property type="match status" value="1"/>
</dbReference>
<dbReference type="EMBL" id="KZ819403">
    <property type="protein sequence ID" value="PWN40908.1"/>
    <property type="molecule type" value="Genomic_DNA"/>
</dbReference>
<evidence type="ECO:0000256" key="11">
    <source>
        <dbReference type="PROSITE-ProRule" id="PRU01341"/>
    </source>
</evidence>
<sequence>MPASKDVVWDATQWAPLIDDRSFLSWLVKVPSEAEQLRARPVTFRQMNRLEELWKENERATVEDVDRPGVDEEPPGVLLRYEDAYQYQNIFGPLVKIEADFDRKLKESQTQNDLVVRWDQGLNTKKIAWMNLPRLESGEVKLAVGDELKLRYAGELAAHWEGVGHVIKVPNNLSDEVAIELRRNDGVPDWCTHNFSADFVWKSTSFDRMQTAMKTFAVDEQSVSGYIYHKLLGHEIEPVTLRTTMPKRFSAPGLPELNHSQVGAVKAVLQKPLSLIQGPPGTGKTVTSATIVYQLSKMNPGPVLVCAPSNVAVDQLTEKIHATGLKVVRLTAKSREAIESHISFLTLHDQVANNDTHIELQKLIQLKGDQGELSSSDERKYKALTRACEKEILNTADVICCTCVGVGDPRLSKLKFRTVLIDEATQAAEPECMIPLVFGCKQVVFVGDHLQLGPVIMNKKAARAGLSQSLFEPILAVSMLPSRVRVTVSSSWEIPKC</sequence>
<keyword evidence="9" id="KW-0862">Zinc</keyword>
<dbReference type="GO" id="GO:0003724">
    <property type="term" value="F:RNA helicase activity"/>
    <property type="evidence" value="ECO:0007669"/>
    <property type="project" value="InterPro"/>
</dbReference>
<dbReference type="InterPro" id="IPR027417">
    <property type="entry name" value="P-loop_NTPase"/>
</dbReference>
<evidence type="ECO:0000256" key="6">
    <source>
        <dbReference type="ARBA" id="ARBA00022771"/>
    </source>
</evidence>
<evidence type="ECO:0000256" key="8">
    <source>
        <dbReference type="ARBA" id="ARBA00022806"/>
    </source>
</evidence>
<evidence type="ECO:0000256" key="10">
    <source>
        <dbReference type="ARBA" id="ARBA00022840"/>
    </source>
</evidence>
<dbReference type="SMART" id="SM00382">
    <property type="entry name" value="AAA"/>
    <property type="match status" value="1"/>
</dbReference>
<comment type="caution">
    <text evidence="11">Lacks conserved residue(s) required for the propagation of feature annotation.</text>
</comment>
<keyword evidence="5" id="KW-0547">Nucleotide-binding</keyword>
<evidence type="ECO:0000256" key="5">
    <source>
        <dbReference type="ARBA" id="ARBA00022741"/>
    </source>
</evidence>
<dbReference type="GO" id="GO:0005524">
    <property type="term" value="F:ATP binding"/>
    <property type="evidence" value="ECO:0007669"/>
    <property type="project" value="UniProtKB-KW"/>
</dbReference>
<dbReference type="GO" id="GO:0005737">
    <property type="term" value="C:cytoplasm"/>
    <property type="evidence" value="ECO:0007669"/>
    <property type="project" value="UniProtKB-SubCell"/>
</dbReference>
<dbReference type="SUPFAM" id="SSF52540">
    <property type="entry name" value="P-loop containing nucleoside triphosphate hydrolases"/>
    <property type="match status" value="1"/>
</dbReference>
<dbReference type="GeneID" id="37032738"/>
<gene>
    <name evidence="13" type="ORF">IE81DRAFT_199423</name>
</gene>
<keyword evidence="3" id="KW-0963">Cytoplasm</keyword>
<keyword evidence="8" id="KW-0347">Helicase</keyword>
<evidence type="ECO:0000256" key="2">
    <source>
        <dbReference type="ARBA" id="ARBA00007913"/>
    </source>
</evidence>
<dbReference type="CDD" id="cd21407">
    <property type="entry name" value="1B_UPF1-like"/>
    <property type="match status" value="1"/>
</dbReference>
<dbReference type="CDD" id="cd18039">
    <property type="entry name" value="DEXXQc_UPF1"/>
    <property type="match status" value="1"/>
</dbReference>
<dbReference type="InterPro" id="IPR040812">
    <property type="entry name" value="UPF1_1B_dom"/>
</dbReference>
<proteinExistence type="inferred from homology"/>
<dbReference type="Pfam" id="PF18141">
    <property type="entry name" value="UPF1_1B_dom"/>
    <property type="match status" value="1"/>
</dbReference>
<evidence type="ECO:0000313" key="13">
    <source>
        <dbReference type="EMBL" id="PWN40908.1"/>
    </source>
</evidence>
<evidence type="ECO:0000256" key="1">
    <source>
        <dbReference type="ARBA" id="ARBA00004496"/>
    </source>
</evidence>
<dbReference type="Pfam" id="PF13086">
    <property type="entry name" value="AAA_11"/>
    <property type="match status" value="2"/>
</dbReference>
<accession>A0A316VVE3</accession>
<evidence type="ECO:0000256" key="9">
    <source>
        <dbReference type="ARBA" id="ARBA00022833"/>
    </source>
</evidence>
<comment type="similarity">
    <text evidence="2">Belongs to the DNA2/NAM7 helicase family.</text>
</comment>
<dbReference type="STRING" id="1522189.A0A316VVE3"/>
<keyword evidence="6" id="KW-0863">Zinc-finger</keyword>
<dbReference type="InterPro" id="IPR045055">
    <property type="entry name" value="DNA2/NAM7-like"/>
</dbReference>
<organism evidence="13 14">
    <name type="scientific">Ceraceosorus guamensis</name>
    <dbReference type="NCBI Taxonomy" id="1522189"/>
    <lineage>
        <taxon>Eukaryota</taxon>
        <taxon>Fungi</taxon>
        <taxon>Dikarya</taxon>
        <taxon>Basidiomycota</taxon>
        <taxon>Ustilaginomycotina</taxon>
        <taxon>Exobasidiomycetes</taxon>
        <taxon>Ceraceosorales</taxon>
        <taxon>Ceraceosoraceae</taxon>
        <taxon>Ceraceosorus</taxon>
    </lineage>
</organism>
<keyword evidence="14" id="KW-1185">Reference proteome</keyword>
<dbReference type="Pfam" id="PF09416">
    <property type="entry name" value="UPF1_Zn_bind"/>
    <property type="match status" value="1"/>
</dbReference>
<dbReference type="GO" id="GO:0016787">
    <property type="term" value="F:hydrolase activity"/>
    <property type="evidence" value="ECO:0007669"/>
    <property type="project" value="UniProtKB-KW"/>
</dbReference>
<name>A0A316VVE3_9BASI</name>
<evidence type="ECO:0000256" key="7">
    <source>
        <dbReference type="ARBA" id="ARBA00022801"/>
    </source>
</evidence>
<dbReference type="PROSITE" id="PS51997">
    <property type="entry name" value="UPF1_CH_RICH"/>
    <property type="match status" value="1"/>
</dbReference>
<protein>
    <submittedName>
        <fullName evidence="13">P-loop containing nucleoside triphosphate hydrolase protein</fullName>
    </submittedName>
</protein>
<dbReference type="Proteomes" id="UP000245783">
    <property type="component" value="Unassembled WGS sequence"/>
</dbReference>
<dbReference type="InParanoid" id="A0A316VVE3"/>
<dbReference type="GO" id="GO:0008270">
    <property type="term" value="F:zinc ion binding"/>
    <property type="evidence" value="ECO:0007669"/>
    <property type="project" value="UniProtKB-KW"/>
</dbReference>
<dbReference type="PANTHER" id="PTHR10887:SF364">
    <property type="entry name" value="REGULATOR OF NONSENSE TRANSCRIPTS 1"/>
    <property type="match status" value="1"/>
</dbReference>
<keyword evidence="4" id="KW-0479">Metal-binding</keyword>
<dbReference type="FunCoup" id="A0A316VVE3">
    <property type="interactions" value="869"/>
</dbReference>
<dbReference type="RefSeq" id="XP_025368068.1">
    <property type="nucleotide sequence ID" value="XM_025510868.1"/>
</dbReference>
<dbReference type="GO" id="GO:0000184">
    <property type="term" value="P:nuclear-transcribed mRNA catabolic process, nonsense-mediated decay"/>
    <property type="evidence" value="ECO:0007669"/>
    <property type="project" value="InterPro"/>
</dbReference>
<dbReference type="OrthoDB" id="6513042at2759"/>
<dbReference type="Gene3D" id="3.40.50.300">
    <property type="entry name" value="P-loop containing nucleotide triphosphate hydrolases"/>
    <property type="match status" value="1"/>
</dbReference>
<evidence type="ECO:0000313" key="14">
    <source>
        <dbReference type="Proteomes" id="UP000245783"/>
    </source>
</evidence>
<dbReference type="InterPro" id="IPR018999">
    <property type="entry name" value="UPF1_CH/ZBD"/>
</dbReference>
<keyword evidence="10" id="KW-0067">ATP-binding</keyword>
<dbReference type="PANTHER" id="PTHR10887">
    <property type="entry name" value="DNA2/NAM7 HELICASE FAMILY"/>
    <property type="match status" value="1"/>
</dbReference>
<dbReference type="InterPro" id="IPR003593">
    <property type="entry name" value="AAA+_ATPase"/>
</dbReference>
<evidence type="ECO:0000259" key="12">
    <source>
        <dbReference type="PROSITE" id="PS51997"/>
    </source>
</evidence>
<dbReference type="AlphaFoldDB" id="A0A316VVE3"/>
<comment type="subcellular location">
    <subcellularLocation>
        <location evidence="1">Cytoplasm</location>
    </subcellularLocation>
</comment>
<dbReference type="GO" id="GO:0003723">
    <property type="term" value="F:RNA binding"/>
    <property type="evidence" value="ECO:0007669"/>
    <property type="project" value="InterPro"/>
</dbReference>
<dbReference type="InterPro" id="IPR041677">
    <property type="entry name" value="DNA2/NAM7_AAA_11"/>
</dbReference>
<keyword evidence="7 13" id="KW-0378">Hydrolase</keyword>
<evidence type="ECO:0000256" key="3">
    <source>
        <dbReference type="ARBA" id="ARBA00022490"/>
    </source>
</evidence>
<dbReference type="Gene3D" id="2.40.30.230">
    <property type="match status" value="1"/>
</dbReference>